<protein>
    <recommendedName>
        <fullName evidence="3">Encoded protein</fullName>
    </recommendedName>
</protein>
<dbReference type="EMBL" id="MU070083">
    <property type="protein sequence ID" value="KAF5830056.1"/>
    <property type="molecule type" value="Genomic_DNA"/>
</dbReference>
<evidence type="ECO:0000313" key="2">
    <source>
        <dbReference type="Proteomes" id="UP000815325"/>
    </source>
</evidence>
<name>A0ABQ7G620_DUNSA</name>
<reference evidence="1" key="1">
    <citation type="submission" date="2017-08" db="EMBL/GenBank/DDBJ databases">
        <authorList>
            <person name="Polle J.E."/>
            <person name="Barry K."/>
            <person name="Cushman J."/>
            <person name="Schmutz J."/>
            <person name="Tran D."/>
            <person name="Hathwaick L.T."/>
            <person name="Yim W.C."/>
            <person name="Jenkins J."/>
            <person name="Mckie-Krisberg Z.M."/>
            <person name="Prochnik S."/>
            <person name="Lindquist E."/>
            <person name="Dockter R.B."/>
            <person name="Adam C."/>
            <person name="Molina H."/>
            <person name="Bunkerborg J."/>
            <person name="Jin E."/>
            <person name="Buchheim M."/>
            <person name="Magnuson J."/>
        </authorList>
    </citation>
    <scope>NUCLEOTIDE SEQUENCE</scope>
    <source>
        <strain evidence="1">CCAP 19/18</strain>
    </source>
</reference>
<dbReference type="Proteomes" id="UP000815325">
    <property type="component" value="Unassembled WGS sequence"/>
</dbReference>
<gene>
    <name evidence="1" type="ORF">DUNSADRAFT_15075</name>
</gene>
<accession>A0ABQ7G620</accession>
<evidence type="ECO:0000313" key="1">
    <source>
        <dbReference type="EMBL" id="KAF5830056.1"/>
    </source>
</evidence>
<evidence type="ECO:0008006" key="3">
    <source>
        <dbReference type="Google" id="ProtNLM"/>
    </source>
</evidence>
<keyword evidence="2" id="KW-1185">Reference proteome</keyword>
<proteinExistence type="predicted"/>
<sequence length="127" mass="14777">MLYYMFSMCDLQWHHLRLAVLHWAYLHLDHSCRLVNQTIGLYMNLCLWSRMLLRRAFLLDLWHSCISSWTSVLMPLMLDPAGFSCNGDATIRVTASHQANLLQILASSPTFRRLQEVQLLELIGQSN</sequence>
<organism evidence="1 2">
    <name type="scientific">Dunaliella salina</name>
    <name type="common">Green alga</name>
    <name type="synonym">Protococcus salinus</name>
    <dbReference type="NCBI Taxonomy" id="3046"/>
    <lineage>
        <taxon>Eukaryota</taxon>
        <taxon>Viridiplantae</taxon>
        <taxon>Chlorophyta</taxon>
        <taxon>core chlorophytes</taxon>
        <taxon>Chlorophyceae</taxon>
        <taxon>CS clade</taxon>
        <taxon>Chlamydomonadales</taxon>
        <taxon>Dunaliellaceae</taxon>
        <taxon>Dunaliella</taxon>
    </lineage>
</organism>
<comment type="caution">
    <text evidence="1">The sequence shown here is derived from an EMBL/GenBank/DDBJ whole genome shotgun (WGS) entry which is preliminary data.</text>
</comment>